<protein>
    <submittedName>
        <fullName evidence="8">O-antigen/teichoic acid export membrane protein</fullName>
    </submittedName>
</protein>
<feature type="transmembrane region" description="Helical" evidence="7">
    <location>
        <begin position="232"/>
        <end position="254"/>
    </location>
</feature>
<evidence type="ECO:0000256" key="5">
    <source>
        <dbReference type="ARBA" id="ARBA00022989"/>
    </source>
</evidence>
<evidence type="ECO:0000256" key="2">
    <source>
        <dbReference type="ARBA" id="ARBA00007430"/>
    </source>
</evidence>
<feature type="transmembrane region" description="Helical" evidence="7">
    <location>
        <begin position="260"/>
        <end position="284"/>
    </location>
</feature>
<feature type="transmembrane region" description="Helical" evidence="7">
    <location>
        <begin position="132"/>
        <end position="148"/>
    </location>
</feature>
<dbReference type="GO" id="GO:0005886">
    <property type="term" value="C:plasma membrane"/>
    <property type="evidence" value="ECO:0007669"/>
    <property type="project" value="UniProtKB-SubCell"/>
</dbReference>
<dbReference type="Proteomes" id="UP000294835">
    <property type="component" value="Unassembled WGS sequence"/>
</dbReference>
<feature type="transmembrane region" description="Helical" evidence="7">
    <location>
        <begin position="378"/>
        <end position="399"/>
    </location>
</feature>
<comment type="similarity">
    <text evidence="2">Belongs to the polysaccharide synthase family.</text>
</comment>
<proteinExistence type="inferred from homology"/>
<comment type="caution">
    <text evidence="8">The sequence shown here is derived from an EMBL/GenBank/DDBJ whole genome shotgun (WGS) entry which is preliminary data.</text>
</comment>
<feature type="transmembrane region" description="Helical" evidence="7">
    <location>
        <begin position="435"/>
        <end position="453"/>
    </location>
</feature>
<feature type="transmembrane region" description="Helical" evidence="7">
    <location>
        <begin position="349"/>
        <end position="371"/>
    </location>
</feature>
<comment type="subcellular location">
    <subcellularLocation>
        <location evidence="1">Cell membrane</location>
        <topology evidence="1">Multi-pass membrane protein</topology>
    </subcellularLocation>
</comment>
<name>A0A4R2PUD4_9RHOB</name>
<dbReference type="OrthoDB" id="7605542at2"/>
<evidence type="ECO:0000256" key="3">
    <source>
        <dbReference type="ARBA" id="ARBA00022475"/>
    </source>
</evidence>
<dbReference type="Pfam" id="PF13440">
    <property type="entry name" value="Polysacc_synt_3"/>
    <property type="match status" value="1"/>
</dbReference>
<keyword evidence="6 7" id="KW-0472">Membrane</keyword>
<sequence>MAGVNMLKSRLSLALSGLRGGSTKARALRGSGVTIFHVVASNVLRLLSNLVLTRLLFPEAFGLMALMMVFIVGLKLFSDLGIDVLLIQHRRGTDRAFLDTAWTLQILRGGLLWLVACAIAYPVAAIYEQPQIAAMLPVLSLILIIEGFKTTKEAEANRELRLERVVALDLASQVIGLVIMALLAFLLRSVWAVVFGTLVMSALRVAAFHAFLPGGRNRLHWDMSIVREAFGFGSFIFLSTICTFLVNMGGRFILGAHVDIGLFGVFSIAEILGTAPGLIGMAIAQKVIFPLYRIKPPQESAENRRNLFKARRMAASLLIAMLGVLAFIGDWLVQLLYDPRYALAGPMVVLFALSWIPSAALAGSNQVLLGFGDSKRHFFLMAAMAAVQITLSLVGVLTLGLAGVILAHGLTILLTYPLRVWLISRYDAWDPKGEFGLMGLGFAITGLACWLQWDSLSALW</sequence>
<evidence type="ECO:0000256" key="4">
    <source>
        <dbReference type="ARBA" id="ARBA00022692"/>
    </source>
</evidence>
<dbReference type="PANTHER" id="PTHR30250">
    <property type="entry name" value="PST FAMILY PREDICTED COLANIC ACID TRANSPORTER"/>
    <property type="match status" value="1"/>
</dbReference>
<evidence type="ECO:0000313" key="9">
    <source>
        <dbReference type="Proteomes" id="UP000294835"/>
    </source>
</evidence>
<feature type="transmembrane region" description="Helical" evidence="7">
    <location>
        <begin position="168"/>
        <end position="187"/>
    </location>
</feature>
<keyword evidence="4 7" id="KW-0812">Transmembrane</keyword>
<dbReference type="AlphaFoldDB" id="A0A4R2PUD4"/>
<feature type="transmembrane region" description="Helical" evidence="7">
    <location>
        <begin position="405"/>
        <end position="423"/>
    </location>
</feature>
<feature type="transmembrane region" description="Helical" evidence="7">
    <location>
        <begin position="60"/>
        <end position="86"/>
    </location>
</feature>
<dbReference type="RefSeq" id="WP_132464318.1">
    <property type="nucleotide sequence ID" value="NZ_SLXP01000011.1"/>
</dbReference>
<reference evidence="8 9" key="1">
    <citation type="submission" date="2019-03" db="EMBL/GenBank/DDBJ databases">
        <title>Genomic Encyclopedia of Type Strains, Phase IV (KMG-IV): sequencing the most valuable type-strain genomes for metagenomic binning, comparative biology and taxonomic classification.</title>
        <authorList>
            <person name="Goeker M."/>
        </authorList>
    </citation>
    <scope>NUCLEOTIDE SEQUENCE [LARGE SCALE GENOMIC DNA]</scope>
    <source>
        <strain evidence="8 9">DSM 18063</strain>
    </source>
</reference>
<evidence type="ECO:0000256" key="6">
    <source>
        <dbReference type="ARBA" id="ARBA00023136"/>
    </source>
</evidence>
<dbReference type="EMBL" id="SLXP01000011">
    <property type="protein sequence ID" value="TCP39529.1"/>
    <property type="molecule type" value="Genomic_DNA"/>
</dbReference>
<feature type="transmembrane region" description="Helical" evidence="7">
    <location>
        <begin position="314"/>
        <end position="337"/>
    </location>
</feature>
<gene>
    <name evidence="8" type="ORF">EV662_1119</name>
</gene>
<evidence type="ECO:0000256" key="1">
    <source>
        <dbReference type="ARBA" id="ARBA00004651"/>
    </source>
</evidence>
<dbReference type="PANTHER" id="PTHR30250:SF10">
    <property type="entry name" value="LIPOPOLYSACCHARIDE BIOSYNTHESIS PROTEIN WZXC"/>
    <property type="match status" value="1"/>
</dbReference>
<organism evidence="8 9">
    <name type="scientific">Rhodovulum marinum</name>
    <dbReference type="NCBI Taxonomy" id="320662"/>
    <lineage>
        <taxon>Bacteria</taxon>
        <taxon>Pseudomonadati</taxon>
        <taxon>Pseudomonadota</taxon>
        <taxon>Alphaproteobacteria</taxon>
        <taxon>Rhodobacterales</taxon>
        <taxon>Paracoccaceae</taxon>
        <taxon>Rhodovulum</taxon>
    </lineage>
</organism>
<dbReference type="InterPro" id="IPR050833">
    <property type="entry name" value="Poly_Biosynth_Transport"/>
</dbReference>
<feature type="transmembrane region" description="Helical" evidence="7">
    <location>
        <begin position="106"/>
        <end position="126"/>
    </location>
</feature>
<keyword evidence="3" id="KW-1003">Cell membrane</keyword>
<accession>A0A4R2PUD4</accession>
<evidence type="ECO:0000256" key="7">
    <source>
        <dbReference type="SAM" id="Phobius"/>
    </source>
</evidence>
<evidence type="ECO:0000313" key="8">
    <source>
        <dbReference type="EMBL" id="TCP39529.1"/>
    </source>
</evidence>
<keyword evidence="9" id="KW-1185">Reference proteome</keyword>
<keyword evidence="5 7" id="KW-1133">Transmembrane helix</keyword>
<feature type="transmembrane region" description="Helical" evidence="7">
    <location>
        <begin position="193"/>
        <end position="212"/>
    </location>
</feature>